<feature type="region of interest" description="Disordered" evidence="4">
    <location>
        <begin position="1"/>
        <end position="21"/>
    </location>
</feature>
<evidence type="ECO:0000256" key="3">
    <source>
        <dbReference type="ARBA" id="ARBA00022833"/>
    </source>
</evidence>
<accession>A0ABP0Q9Q7</accession>
<proteinExistence type="predicted"/>
<evidence type="ECO:0000259" key="5">
    <source>
        <dbReference type="Pfam" id="PF05131"/>
    </source>
</evidence>
<dbReference type="PANTHER" id="PTHR23323:SF26">
    <property type="entry name" value="VACUOLAR PROTEIN SORTING-ASSOCIATED PROTEIN 18 HOMOLOG"/>
    <property type="match status" value="1"/>
</dbReference>
<comment type="caution">
    <text evidence="6">The sequence shown here is derived from an EMBL/GenBank/DDBJ whole genome shotgun (WGS) entry which is preliminary data.</text>
</comment>
<gene>
    <name evidence="6" type="ORF">CCMP2556_LOCUS40781</name>
</gene>
<keyword evidence="2" id="KW-0863">Zinc-finger</keyword>
<evidence type="ECO:0000313" key="6">
    <source>
        <dbReference type="EMBL" id="CAK9083711.1"/>
    </source>
</evidence>
<keyword evidence="1" id="KW-0479">Metal-binding</keyword>
<evidence type="ECO:0000256" key="2">
    <source>
        <dbReference type="ARBA" id="ARBA00022771"/>
    </source>
</evidence>
<evidence type="ECO:0000256" key="1">
    <source>
        <dbReference type="ARBA" id="ARBA00022723"/>
    </source>
</evidence>
<organism evidence="6 7">
    <name type="scientific">Durusdinium trenchii</name>
    <dbReference type="NCBI Taxonomy" id="1381693"/>
    <lineage>
        <taxon>Eukaryota</taxon>
        <taxon>Sar</taxon>
        <taxon>Alveolata</taxon>
        <taxon>Dinophyceae</taxon>
        <taxon>Suessiales</taxon>
        <taxon>Symbiodiniaceae</taxon>
        <taxon>Durusdinium</taxon>
    </lineage>
</organism>
<dbReference type="PANTHER" id="PTHR23323">
    <property type="entry name" value="VACUOLAR PROTEIN SORTING-ASSOCIATED PROTEIN"/>
    <property type="match status" value="1"/>
</dbReference>
<keyword evidence="3" id="KW-0862">Zinc</keyword>
<protein>
    <recommendedName>
        <fullName evidence="5">Pep3/Vps18 beta-propeller domain-containing protein</fullName>
    </recommendedName>
</protein>
<dbReference type="Proteomes" id="UP001642484">
    <property type="component" value="Unassembled WGS sequence"/>
</dbReference>
<sequence>MPRLGKFGLQSSEPQAPKPEDLEDLIVLTEPLFEQDVDEGREQEVTREELLNVILNMRGDRDVRMEDLVRLRCDLRRYLSRQFQQLTSYFDGEVVDAQNSAARFSLAPTWRAIGQFTAYSLQLEDFIRKISGGGGRYVLPLPLKREAQRHMKAVRESRCEGRRTQHPLVHRCIRSWLAWRGPSSVSAQPAHIDAYRNGDARMLGCYARSSSECGGTWTKMETFLEQGSRSTHDAQIFATLPVEVEGGRSQRRLSRLAAASGSVLAAFQGGEVARWYPDEDEFALIDFKEQVGEVSRVFLDVTGFHALLTNSSGDSWYLNFQSTQALRLSKLKGHVLESASWDVEATTSSTRDLLLGTRAGQILQVVIESKEKSIKTLCEFERAAPVVGLRRERVFSTEDGLERLVLFAAAGCSLYAFVGAGSLESLFQRYQGERVTSRARIYEVPFDSPYGDLQVDEACVGPPGTKVLFWLTGVGVLAAKVLSMTKDAAGSTCLLESPPGLVPFPSKTGSGRTGVVSSFLPAPPPPAPRSMALTKFHLIFAFEDRWVAVSRITHEVVQQQDWAMSTYGPLRCLARDWHGEKLWLCSERHAFEVKIHQEERNVWALLLRLEQFDDALAACRSPSQRMRVLCAHGDYLFRKDLEIDAARKFAEATAVPFEHVCLRFLGADRKAGLLEYLRLRLRRAGDQVTRSLLSVWAVEIALARLDELRCTEAAQSLAAERQQLLELLQQCTELDVHATIYHLLQSHGWLDELASFAEMRKDFTTVILHHVSRREGTNAIRKLQHFGASAGQDLVCNFAPVLFGSAPAAFTSLLLKQPSLDPLLVLPGVYSPQGMPTHRTEAIRYLEHAVRHGAEHPEMPSFKGSAFRAAGHLLLDHPEDGTQRSGWASGTALLNALVVMFADGGEETGTDGDAEEALLRFLQAQEGNPQLDCHFALRICRQKGLIKAMVLLYGLMGMHEASFRSAAGVQTD</sequence>
<keyword evidence="7" id="KW-1185">Reference proteome</keyword>
<evidence type="ECO:0000256" key="4">
    <source>
        <dbReference type="SAM" id="MobiDB-lite"/>
    </source>
</evidence>
<feature type="domain" description="Pep3/Vps18 beta-propeller" evidence="5">
    <location>
        <begin position="280"/>
        <end position="595"/>
    </location>
</feature>
<name>A0ABP0Q9Q7_9DINO</name>
<reference evidence="6 7" key="1">
    <citation type="submission" date="2024-02" db="EMBL/GenBank/DDBJ databases">
        <authorList>
            <person name="Chen Y."/>
            <person name="Shah S."/>
            <person name="Dougan E. K."/>
            <person name="Thang M."/>
            <person name="Chan C."/>
        </authorList>
    </citation>
    <scope>NUCLEOTIDE SEQUENCE [LARGE SCALE GENOMIC DNA]</scope>
</reference>
<dbReference type="EMBL" id="CAXAMN010024095">
    <property type="protein sequence ID" value="CAK9083711.1"/>
    <property type="molecule type" value="Genomic_DNA"/>
</dbReference>
<dbReference type="Pfam" id="PF05131">
    <property type="entry name" value="Pep3_Vps18"/>
    <property type="match status" value="1"/>
</dbReference>
<dbReference type="InterPro" id="IPR007810">
    <property type="entry name" value="Pep3/Vps18_beta-prop"/>
</dbReference>
<evidence type="ECO:0000313" key="7">
    <source>
        <dbReference type="Proteomes" id="UP001642484"/>
    </source>
</evidence>